<evidence type="ECO:0000259" key="1">
    <source>
        <dbReference type="PROSITE" id="PS50833"/>
    </source>
</evidence>
<keyword evidence="3" id="KW-1185">Reference proteome</keyword>
<dbReference type="OrthoDB" id="1908436at2759"/>
<feature type="domain" description="Brix" evidence="1">
    <location>
        <begin position="31"/>
        <end position="154"/>
    </location>
</feature>
<dbReference type="GO" id="GO:0019843">
    <property type="term" value="F:rRNA binding"/>
    <property type="evidence" value="ECO:0007669"/>
    <property type="project" value="InterPro"/>
</dbReference>
<dbReference type="AlphaFoldDB" id="A0A7J6WTE0"/>
<dbReference type="GO" id="GO:0000027">
    <property type="term" value="P:ribosomal large subunit assembly"/>
    <property type="evidence" value="ECO:0007669"/>
    <property type="project" value="TreeGrafter"/>
</dbReference>
<dbReference type="SMART" id="SM00879">
    <property type="entry name" value="Brix"/>
    <property type="match status" value="1"/>
</dbReference>
<sequence>MARMRSKKRKVFVKSTVKTPSVDHVTGDKIPKSIVFSRGKLPGPLKQLQKDLRKLMLPHTAFNLKEKKRNSLKDFLNIAGPMGVTHFLMLSKTDAAPYLRVARTPQGPTLTFKIREYSLAVDVARSQLHPRCPKDLFKNSPLVSCEAFYIKLLA</sequence>
<evidence type="ECO:0000313" key="3">
    <source>
        <dbReference type="Proteomes" id="UP000554482"/>
    </source>
</evidence>
<dbReference type="PANTHER" id="PTHR12661:SF5">
    <property type="entry name" value="SUPPRESSOR OF SWI4 1 HOMOLOG"/>
    <property type="match status" value="1"/>
</dbReference>
<reference evidence="2 3" key="1">
    <citation type="submission" date="2020-06" db="EMBL/GenBank/DDBJ databases">
        <title>Transcriptomic and genomic resources for Thalictrum thalictroides and T. hernandezii: Facilitating candidate gene discovery in an emerging model plant lineage.</title>
        <authorList>
            <person name="Arias T."/>
            <person name="Riano-Pachon D.M."/>
            <person name="Di Stilio V.S."/>
        </authorList>
    </citation>
    <scope>NUCLEOTIDE SEQUENCE [LARGE SCALE GENOMIC DNA]</scope>
    <source>
        <strain evidence="3">cv. WT478/WT964</strain>
        <tissue evidence="2">Leaves</tissue>
    </source>
</reference>
<dbReference type="PANTHER" id="PTHR12661">
    <property type="entry name" value="PETER PAN-RELATED"/>
    <property type="match status" value="1"/>
</dbReference>
<gene>
    <name evidence="2" type="ORF">FRX31_010345</name>
</gene>
<dbReference type="InterPro" id="IPR007109">
    <property type="entry name" value="Brix"/>
</dbReference>
<dbReference type="Proteomes" id="UP000554482">
    <property type="component" value="Unassembled WGS sequence"/>
</dbReference>
<dbReference type="InterPro" id="IPR045112">
    <property type="entry name" value="PPAN-like"/>
</dbReference>
<dbReference type="GO" id="GO:0006364">
    <property type="term" value="P:rRNA processing"/>
    <property type="evidence" value="ECO:0007669"/>
    <property type="project" value="InterPro"/>
</dbReference>
<protein>
    <submittedName>
        <fullName evidence="2">Peter pan-like protein</fullName>
    </submittedName>
</protein>
<organism evidence="2 3">
    <name type="scientific">Thalictrum thalictroides</name>
    <name type="common">Rue-anemone</name>
    <name type="synonym">Anemone thalictroides</name>
    <dbReference type="NCBI Taxonomy" id="46969"/>
    <lineage>
        <taxon>Eukaryota</taxon>
        <taxon>Viridiplantae</taxon>
        <taxon>Streptophyta</taxon>
        <taxon>Embryophyta</taxon>
        <taxon>Tracheophyta</taxon>
        <taxon>Spermatophyta</taxon>
        <taxon>Magnoliopsida</taxon>
        <taxon>Ranunculales</taxon>
        <taxon>Ranunculaceae</taxon>
        <taxon>Thalictroideae</taxon>
        <taxon>Thalictrum</taxon>
    </lineage>
</organism>
<accession>A0A7J6WTE0</accession>
<comment type="caution">
    <text evidence="2">The sequence shown here is derived from an EMBL/GenBank/DDBJ whole genome shotgun (WGS) entry which is preliminary data.</text>
</comment>
<dbReference type="EMBL" id="JABWDY010011170">
    <property type="protein sequence ID" value="KAF5200068.1"/>
    <property type="molecule type" value="Genomic_DNA"/>
</dbReference>
<evidence type="ECO:0000313" key="2">
    <source>
        <dbReference type="EMBL" id="KAF5200068.1"/>
    </source>
</evidence>
<dbReference type="PROSITE" id="PS50833">
    <property type="entry name" value="BRIX"/>
    <property type="match status" value="1"/>
</dbReference>
<dbReference type="Pfam" id="PF04427">
    <property type="entry name" value="Brix"/>
    <property type="match status" value="1"/>
</dbReference>
<dbReference type="GO" id="GO:0030687">
    <property type="term" value="C:preribosome, large subunit precursor"/>
    <property type="evidence" value="ECO:0007669"/>
    <property type="project" value="TreeGrafter"/>
</dbReference>
<proteinExistence type="predicted"/>
<name>A0A7J6WTE0_THATH</name>